<dbReference type="Proteomes" id="UP001222800">
    <property type="component" value="Chromosome"/>
</dbReference>
<dbReference type="Gene3D" id="1.10.150.240">
    <property type="entry name" value="Putative phosphatase, domain 2"/>
    <property type="match status" value="1"/>
</dbReference>
<dbReference type="PANTHER" id="PTHR43434:SF1">
    <property type="entry name" value="PHOSPHOGLYCOLATE PHOSPHATASE"/>
    <property type="match status" value="1"/>
</dbReference>
<dbReference type="InterPro" id="IPR041492">
    <property type="entry name" value="HAD_2"/>
</dbReference>
<dbReference type="Pfam" id="PF13419">
    <property type="entry name" value="HAD_2"/>
    <property type="match status" value="1"/>
</dbReference>
<organism evidence="1 2">
    <name type="scientific">Tepidibacter hydrothermalis</name>
    <dbReference type="NCBI Taxonomy" id="3036126"/>
    <lineage>
        <taxon>Bacteria</taxon>
        <taxon>Bacillati</taxon>
        <taxon>Bacillota</taxon>
        <taxon>Clostridia</taxon>
        <taxon>Peptostreptococcales</taxon>
        <taxon>Peptostreptococcaceae</taxon>
        <taxon>Tepidibacter</taxon>
    </lineage>
</organism>
<dbReference type="NCBIfam" id="TIGR01549">
    <property type="entry name" value="HAD-SF-IA-v1"/>
    <property type="match status" value="1"/>
</dbReference>
<dbReference type="SUPFAM" id="SSF56784">
    <property type="entry name" value="HAD-like"/>
    <property type="match status" value="1"/>
</dbReference>
<dbReference type="PANTHER" id="PTHR43434">
    <property type="entry name" value="PHOSPHOGLYCOLATE PHOSPHATASE"/>
    <property type="match status" value="1"/>
</dbReference>
<dbReference type="EMBL" id="CP120733">
    <property type="protein sequence ID" value="WFD10963.1"/>
    <property type="molecule type" value="Genomic_DNA"/>
</dbReference>
<dbReference type="Gene3D" id="3.40.50.1000">
    <property type="entry name" value="HAD superfamily/HAD-like"/>
    <property type="match status" value="1"/>
</dbReference>
<dbReference type="InterPro" id="IPR036412">
    <property type="entry name" value="HAD-like_sf"/>
</dbReference>
<gene>
    <name evidence="1" type="ORF">P4S50_02500</name>
</gene>
<keyword evidence="1" id="KW-0378">Hydrolase</keyword>
<dbReference type="InterPro" id="IPR023214">
    <property type="entry name" value="HAD_sf"/>
</dbReference>
<accession>A0ABY8EJ69</accession>
<reference evidence="1 2" key="1">
    <citation type="submission" date="2023-03" db="EMBL/GenBank/DDBJ databases">
        <title>Complete genome sequence of Tepidibacter sp. SWIR-1, isolated from a deep-sea hydrothermal vent.</title>
        <authorList>
            <person name="Li X."/>
        </authorList>
    </citation>
    <scope>NUCLEOTIDE SEQUENCE [LARGE SCALE GENOMIC DNA]</scope>
    <source>
        <strain evidence="1 2">SWIR-1</strain>
    </source>
</reference>
<keyword evidence="2" id="KW-1185">Reference proteome</keyword>
<sequence>MFGNIKTIFFDYDGTLHKSIKIYAPAFRKAYQYLVDNEFAKDRKWSDQEISYWLGFSSKDMWKEFMPDLDEDVRNKASKIIGKEMLNQLSDGKAQLYDGAIEVLKYLKDKKYKLLFVSNCGIYYRDMARELFNLDNYFEEMVCSEEYNYIPKHEIVKKIKDKYPSEMVIIGDRIQDIEAGIKNEINTIACNFGYGSKDELSSADYEISNIAELMKIL</sequence>
<dbReference type="InterPro" id="IPR006439">
    <property type="entry name" value="HAD-SF_hydro_IA"/>
</dbReference>
<protein>
    <submittedName>
        <fullName evidence="1">HAD-IA family hydrolase</fullName>
    </submittedName>
</protein>
<dbReference type="InterPro" id="IPR023198">
    <property type="entry name" value="PGP-like_dom2"/>
</dbReference>
<evidence type="ECO:0000313" key="2">
    <source>
        <dbReference type="Proteomes" id="UP001222800"/>
    </source>
</evidence>
<dbReference type="GO" id="GO:0016787">
    <property type="term" value="F:hydrolase activity"/>
    <property type="evidence" value="ECO:0007669"/>
    <property type="project" value="UniProtKB-KW"/>
</dbReference>
<name>A0ABY8EJ69_9FIRM</name>
<dbReference type="InterPro" id="IPR050155">
    <property type="entry name" value="HAD-like_hydrolase_sf"/>
</dbReference>
<evidence type="ECO:0000313" key="1">
    <source>
        <dbReference type="EMBL" id="WFD10963.1"/>
    </source>
</evidence>
<proteinExistence type="predicted"/>
<dbReference type="RefSeq" id="WP_277732928.1">
    <property type="nucleotide sequence ID" value="NZ_CP120733.1"/>
</dbReference>